<evidence type="ECO:0000256" key="1">
    <source>
        <dbReference type="SAM" id="MobiDB-lite"/>
    </source>
</evidence>
<reference evidence="3 4" key="1">
    <citation type="submission" date="2021-06" db="EMBL/GenBank/DDBJ databases">
        <title>Caerostris extrusa draft genome.</title>
        <authorList>
            <person name="Kono N."/>
            <person name="Arakawa K."/>
        </authorList>
    </citation>
    <scope>NUCLEOTIDE SEQUENCE [LARGE SCALE GENOMIC DNA]</scope>
</reference>
<keyword evidence="2" id="KW-1133">Transmembrane helix</keyword>
<dbReference type="EMBL" id="BPLR01006966">
    <property type="protein sequence ID" value="GIY13611.1"/>
    <property type="molecule type" value="Genomic_DNA"/>
</dbReference>
<name>A0AAV4QZ73_CAEEX</name>
<organism evidence="3 4">
    <name type="scientific">Caerostris extrusa</name>
    <name type="common">Bark spider</name>
    <name type="synonym">Caerostris bankana</name>
    <dbReference type="NCBI Taxonomy" id="172846"/>
    <lineage>
        <taxon>Eukaryota</taxon>
        <taxon>Metazoa</taxon>
        <taxon>Ecdysozoa</taxon>
        <taxon>Arthropoda</taxon>
        <taxon>Chelicerata</taxon>
        <taxon>Arachnida</taxon>
        <taxon>Araneae</taxon>
        <taxon>Araneomorphae</taxon>
        <taxon>Entelegynae</taxon>
        <taxon>Araneoidea</taxon>
        <taxon>Araneidae</taxon>
        <taxon>Caerostris</taxon>
    </lineage>
</organism>
<feature type="transmembrane region" description="Helical" evidence="2">
    <location>
        <begin position="55"/>
        <end position="74"/>
    </location>
</feature>
<comment type="caution">
    <text evidence="3">The sequence shown here is derived from an EMBL/GenBank/DDBJ whole genome shotgun (WGS) entry which is preliminary data.</text>
</comment>
<evidence type="ECO:0000313" key="4">
    <source>
        <dbReference type="Proteomes" id="UP001054945"/>
    </source>
</evidence>
<feature type="region of interest" description="Disordered" evidence="1">
    <location>
        <begin position="1"/>
        <end position="30"/>
    </location>
</feature>
<sequence length="103" mass="12155">MMTEFLPDDRNKPLNNGAPKRGQPRKTKPNTRCKCVVNFFRFLWNIILGKDIDSALHIMFGFLYCVSAASFFVIELWRPRAENGTPWPYSWMVFIVMMISTFW</sequence>
<gene>
    <name evidence="3" type="ORF">CEXT_483911</name>
</gene>
<dbReference type="AlphaFoldDB" id="A0AAV4QZ73"/>
<accession>A0AAV4QZ73</accession>
<dbReference type="Proteomes" id="UP001054945">
    <property type="component" value="Unassembled WGS sequence"/>
</dbReference>
<proteinExistence type="predicted"/>
<keyword evidence="4" id="KW-1185">Reference proteome</keyword>
<feature type="transmembrane region" description="Helical" evidence="2">
    <location>
        <begin position="86"/>
        <end position="102"/>
    </location>
</feature>
<protein>
    <submittedName>
        <fullName evidence="3">Uncharacterized protein</fullName>
    </submittedName>
</protein>
<keyword evidence="2" id="KW-0472">Membrane</keyword>
<evidence type="ECO:0000256" key="2">
    <source>
        <dbReference type="SAM" id="Phobius"/>
    </source>
</evidence>
<keyword evidence="2" id="KW-0812">Transmembrane</keyword>
<evidence type="ECO:0000313" key="3">
    <source>
        <dbReference type="EMBL" id="GIY13611.1"/>
    </source>
</evidence>